<dbReference type="OrthoDB" id="2317551at2759"/>
<organism evidence="1 3">
    <name type="scientific">Rhizophagus clarus</name>
    <dbReference type="NCBI Taxonomy" id="94130"/>
    <lineage>
        <taxon>Eukaryota</taxon>
        <taxon>Fungi</taxon>
        <taxon>Fungi incertae sedis</taxon>
        <taxon>Mucoromycota</taxon>
        <taxon>Glomeromycotina</taxon>
        <taxon>Glomeromycetes</taxon>
        <taxon>Glomerales</taxon>
        <taxon>Glomeraceae</taxon>
        <taxon>Rhizophagus</taxon>
    </lineage>
</organism>
<sequence>METIDQEPKPEKSSDGLYYVNEIFREIGDSRPEKIFHIANNDECTWSFDDIKYNDINEKREDRKVYIKDTSLQWNGNKNYNEHDVDNNVEEGGNVTMVSLDCCQKRIQSLQQFIGSLRRIGVLAGTVWTEEKPMTPCHLVDPDVYDRAGIPKTIPEKQDESRNPKNPLMIVEVIANKLDRSRVAKSLKCGSLGGSPATGDLECVKSYGFDHIIIVGKRCFGFLFLDCYGRVFEWEEMCGDLWFLGDDLDEKSRISNVIWGLEYDGSITEYDAECKDIKNSPNELTDKPVTKMIVSKKKKNSKKKNSKNKHR</sequence>
<dbReference type="AlphaFoldDB" id="A0A2Z6RXB7"/>
<evidence type="ECO:0000313" key="2">
    <source>
        <dbReference type="EMBL" id="GES73493.1"/>
    </source>
</evidence>
<gene>
    <name evidence="2" type="ORF">RCL2_000102800</name>
    <name evidence="1" type="ORF">RclHR1_02790001</name>
</gene>
<accession>A0A2Z6RXB7</accession>
<dbReference type="EMBL" id="BLAL01000006">
    <property type="protein sequence ID" value="GES73493.1"/>
    <property type="molecule type" value="Genomic_DNA"/>
</dbReference>
<evidence type="ECO:0000313" key="3">
    <source>
        <dbReference type="Proteomes" id="UP000247702"/>
    </source>
</evidence>
<reference evidence="1 3" key="1">
    <citation type="submission" date="2017-11" db="EMBL/GenBank/DDBJ databases">
        <title>The genome of Rhizophagus clarus HR1 reveals common genetic basis of auxotrophy among arbuscular mycorrhizal fungi.</title>
        <authorList>
            <person name="Kobayashi Y."/>
        </authorList>
    </citation>
    <scope>NUCLEOTIDE SEQUENCE [LARGE SCALE GENOMIC DNA]</scope>
    <source>
        <strain evidence="1 3">HR1</strain>
    </source>
</reference>
<dbReference type="Proteomes" id="UP000615446">
    <property type="component" value="Unassembled WGS sequence"/>
</dbReference>
<keyword evidence="3" id="KW-1185">Reference proteome</keyword>
<proteinExistence type="predicted"/>
<comment type="caution">
    <text evidence="1">The sequence shown here is derived from an EMBL/GenBank/DDBJ whole genome shotgun (WGS) entry which is preliminary data.</text>
</comment>
<evidence type="ECO:0000313" key="1">
    <source>
        <dbReference type="EMBL" id="GBB96578.1"/>
    </source>
</evidence>
<dbReference type="Proteomes" id="UP000247702">
    <property type="component" value="Unassembled WGS sequence"/>
</dbReference>
<protein>
    <submittedName>
        <fullName evidence="1">Uncharacterized protein</fullName>
    </submittedName>
</protein>
<dbReference type="EMBL" id="BEXD01001990">
    <property type="protein sequence ID" value="GBB96578.1"/>
    <property type="molecule type" value="Genomic_DNA"/>
</dbReference>
<name>A0A2Z6RXB7_9GLOM</name>
<reference evidence="2" key="2">
    <citation type="submission" date="2019-10" db="EMBL/GenBank/DDBJ databases">
        <title>Conservation and host-specific expression of non-tandemly repeated heterogenous ribosome RNA gene in arbuscular mycorrhizal fungi.</title>
        <authorList>
            <person name="Maeda T."/>
            <person name="Kobayashi Y."/>
            <person name="Nakagawa T."/>
            <person name="Ezawa T."/>
            <person name="Yamaguchi K."/>
            <person name="Bino T."/>
            <person name="Nishimoto Y."/>
            <person name="Shigenobu S."/>
            <person name="Kawaguchi M."/>
        </authorList>
    </citation>
    <scope>NUCLEOTIDE SEQUENCE</scope>
    <source>
        <strain evidence="2">HR1</strain>
    </source>
</reference>